<feature type="domain" description="Calponin-homology (CH)" evidence="1">
    <location>
        <begin position="1"/>
        <end position="120"/>
    </location>
</feature>
<dbReference type="OrthoDB" id="5811319at2759"/>
<dbReference type="PANTHER" id="PTHR21524">
    <property type="entry name" value="SPECTRIN REPEAT CONTAINING NUCLEAR ENVELOPE PROTEIN 2"/>
    <property type="match status" value="1"/>
</dbReference>
<dbReference type="GO" id="GO:0007097">
    <property type="term" value="P:nuclear migration"/>
    <property type="evidence" value="ECO:0007669"/>
    <property type="project" value="TreeGrafter"/>
</dbReference>
<dbReference type="GO" id="GO:0007010">
    <property type="term" value="P:cytoskeleton organization"/>
    <property type="evidence" value="ECO:0007669"/>
    <property type="project" value="TreeGrafter"/>
</dbReference>
<dbReference type="PANTHER" id="PTHR21524:SF5">
    <property type="entry name" value="SPECTRIN REPEAT CONTAINING NUCLEAR ENVELOPE PROTEIN 2"/>
    <property type="match status" value="1"/>
</dbReference>
<organism evidence="2 3">
    <name type="scientific">Strongylus vulgaris</name>
    <name type="common">Blood worm</name>
    <dbReference type="NCBI Taxonomy" id="40348"/>
    <lineage>
        <taxon>Eukaryota</taxon>
        <taxon>Metazoa</taxon>
        <taxon>Ecdysozoa</taxon>
        <taxon>Nematoda</taxon>
        <taxon>Chromadorea</taxon>
        <taxon>Rhabditida</taxon>
        <taxon>Rhabditina</taxon>
        <taxon>Rhabditomorpha</taxon>
        <taxon>Strongyloidea</taxon>
        <taxon>Strongylidae</taxon>
        <taxon>Strongylus</taxon>
    </lineage>
</organism>
<evidence type="ECO:0000313" key="2">
    <source>
        <dbReference type="EMBL" id="VDM78577.1"/>
    </source>
</evidence>
<dbReference type="Gene3D" id="1.10.418.10">
    <property type="entry name" value="Calponin-like domain"/>
    <property type="match status" value="1"/>
</dbReference>
<dbReference type="Proteomes" id="UP000270094">
    <property type="component" value="Unassembled WGS sequence"/>
</dbReference>
<dbReference type="GO" id="GO:0006997">
    <property type="term" value="P:nucleus organization"/>
    <property type="evidence" value="ECO:0007669"/>
    <property type="project" value="TreeGrafter"/>
</dbReference>
<dbReference type="Pfam" id="PF00307">
    <property type="entry name" value="CH"/>
    <property type="match status" value="1"/>
</dbReference>
<dbReference type="AlphaFoldDB" id="A0A3P7JQM8"/>
<evidence type="ECO:0000259" key="1">
    <source>
        <dbReference type="PROSITE" id="PS50021"/>
    </source>
</evidence>
<dbReference type="PROSITE" id="PS50021">
    <property type="entry name" value="CH"/>
    <property type="match status" value="1"/>
</dbReference>
<gene>
    <name evidence="2" type="ORF">SVUK_LOCUS13575</name>
</gene>
<keyword evidence="3" id="KW-1185">Reference proteome</keyword>
<evidence type="ECO:0000313" key="3">
    <source>
        <dbReference type="Proteomes" id="UP000270094"/>
    </source>
</evidence>
<dbReference type="EMBL" id="UYYB01102380">
    <property type="protein sequence ID" value="VDM78577.1"/>
    <property type="molecule type" value="Genomic_DNA"/>
</dbReference>
<protein>
    <recommendedName>
        <fullName evidence="1">Calponin-homology (CH) domain-containing protein</fullName>
    </recommendedName>
</protein>
<dbReference type="GO" id="GO:0019894">
    <property type="term" value="F:kinesin binding"/>
    <property type="evidence" value="ECO:0007669"/>
    <property type="project" value="TreeGrafter"/>
</dbReference>
<sequence length="385" mass="44390">MDQCGSRIVGYPAYWSSFSWKPGFFYRKVNLRAENMDRDWKDGILFCALVYRWKPDVIDMEKVRNAEPRENLETAFELAQKHLGIKRLLEVSGSYAHCIAAIFPSFLVFQTTFLLEFYCVLLKWPWCKVDDVLCQKPDKRSIITYVSQFIRAFGEAPPVEEHNVYSEFLEWLAHACKVDLVNSEQGMYFRLRREFIEYRSVYNTIVATKLHFSVEELSEIQEKWETVRFNLEAAAASAEKRLPKPYSTLSGWTVTGQSIINTPLDLPSEEPHKCLAMLQKMISEHNRHFIDLAAKQAELQQATETGGLGGRPVAAEYVEPLRLRMTALAEEAPLKLATLKVLHAHYTILAYLYDLEVKMKLWRIPKDLLQNSVFAGASFKGIHSC</sequence>
<proteinExistence type="predicted"/>
<accession>A0A3P7JQM8</accession>
<name>A0A3P7JQM8_STRVU</name>
<dbReference type="GO" id="GO:0005635">
    <property type="term" value="C:nuclear envelope"/>
    <property type="evidence" value="ECO:0007669"/>
    <property type="project" value="TreeGrafter"/>
</dbReference>
<dbReference type="GO" id="GO:0048471">
    <property type="term" value="C:perinuclear region of cytoplasm"/>
    <property type="evidence" value="ECO:0007669"/>
    <property type="project" value="TreeGrafter"/>
</dbReference>
<dbReference type="SUPFAM" id="SSF47576">
    <property type="entry name" value="Calponin-homology domain, CH-domain"/>
    <property type="match status" value="1"/>
</dbReference>
<dbReference type="InterPro" id="IPR001715">
    <property type="entry name" value="CH_dom"/>
</dbReference>
<dbReference type="InterPro" id="IPR036872">
    <property type="entry name" value="CH_dom_sf"/>
</dbReference>
<reference evidence="2 3" key="1">
    <citation type="submission" date="2018-11" db="EMBL/GenBank/DDBJ databases">
        <authorList>
            <consortium name="Pathogen Informatics"/>
        </authorList>
    </citation>
    <scope>NUCLEOTIDE SEQUENCE [LARGE SCALE GENOMIC DNA]</scope>
</reference>